<organism evidence="6 7">
    <name type="scientific">Alcanivorax nanhaiticus</name>
    <dbReference type="NCBI Taxonomy" id="1177154"/>
    <lineage>
        <taxon>Bacteria</taxon>
        <taxon>Pseudomonadati</taxon>
        <taxon>Pseudomonadota</taxon>
        <taxon>Gammaproteobacteria</taxon>
        <taxon>Oceanospirillales</taxon>
        <taxon>Alcanivoracaceae</taxon>
        <taxon>Alcanivorax</taxon>
    </lineage>
</organism>
<dbReference type="AlphaFoldDB" id="A0A095SL48"/>
<evidence type="ECO:0000256" key="3">
    <source>
        <dbReference type="ARBA" id="ARBA00023002"/>
    </source>
</evidence>
<keyword evidence="4" id="KW-0472">Membrane</keyword>
<dbReference type="PANTHER" id="PTHR46332:SF5">
    <property type="entry name" value="ASPARTATE BETA-HYDROXYLASE DOMAIN CONTAINING 2"/>
    <property type="match status" value="1"/>
</dbReference>
<dbReference type="RefSeq" id="WP_052041437.1">
    <property type="nucleotide sequence ID" value="NZ_ARXV01000004.1"/>
</dbReference>
<dbReference type="eggNOG" id="COG3555">
    <property type="taxonomic scope" value="Bacteria"/>
</dbReference>
<evidence type="ECO:0000256" key="1">
    <source>
        <dbReference type="ARBA" id="ARBA00007730"/>
    </source>
</evidence>
<evidence type="ECO:0000313" key="7">
    <source>
        <dbReference type="Proteomes" id="UP000029444"/>
    </source>
</evidence>
<dbReference type="Gene3D" id="2.60.120.330">
    <property type="entry name" value="B-lactam Antibiotic, Isopenicillin N Synthase, Chain"/>
    <property type="match status" value="1"/>
</dbReference>
<protein>
    <submittedName>
        <fullName evidence="6">Peptide-aspartate beta-dioxygenase</fullName>
    </submittedName>
</protein>
<name>A0A095SL48_9GAMM</name>
<evidence type="ECO:0000313" key="6">
    <source>
        <dbReference type="EMBL" id="KGD65307.1"/>
    </source>
</evidence>
<dbReference type="InterPro" id="IPR007803">
    <property type="entry name" value="Asp/Arg/Pro-Hydrxlase"/>
</dbReference>
<comment type="similarity">
    <text evidence="1">Belongs to the aspartyl/asparaginyl beta-hydroxylase family.</text>
</comment>
<dbReference type="STRING" id="1177154.Y5S_01200"/>
<dbReference type="PATRIC" id="fig|1177154.3.peg.1219"/>
<keyword evidence="4" id="KW-0812">Transmembrane</keyword>
<dbReference type="PANTHER" id="PTHR46332">
    <property type="entry name" value="ASPARTATE BETA-HYDROXYLASE DOMAIN-CONTAINING PROTEIN 2"/>
    <property type="match status" value="1"/>
</dbReference>
<accession>A0A095SL48</accession>
<proteinExistence type="inferred from homology"/>
<keyword evidence="3" id="KW-0560">Oxidoreductase</keyword>
<dbReference type="InterPro" id="IPR027443">
    <property type="entry name" value="IPNS-like_sf"/>
</dbReference>
<evidence type="ECO:0000259" key="5">
    <source>
        <dbReference type="Pfam" id="PF05118"/>
    </source>
</evidence>
<dbReference type="InterPro" id="IPR051821">
    <property type="entry name" value="Asp/Asn_beta-hydroxylase"/>
</dbReference>
<feature type="domain" description="Aspartyl/asparaginy/proline hydroxylase" evidence="5">
    <location>
        <begin position="70"/>
        <end position="222"/>
    </location>
</feature>
<dbReference type="GO" id="GO:0051213">
    <property type="term" value="F:dioxygenase activity"/>
    <property type="evidence" value="ECO:0007669"/>
    <property type="project" value="UniProtKB-KW"/>
</dbReference>
<comment type="caution">
    <text evidence="6">The sequence shown here is derived from an EMBL/GenBank/DDBJ whole genome shotgun (WGS) entry which is preliminary data.</text>
</comment>
<keyword evidence="2 6" id="KW-0223">Dioxygenase</keyword>
<dbReference type="Proteomes" id="UP000029444">
    <property type="component" value="Unassembled WGS sequence"/>
</dbReference>
<gene>
    <name evidence="6" type="ORF">Y5S_01200</name>
</gene>
<dbReference type="SUPFAM" id="SSF51197">
    <property type="entry name" value="Clavaminate synthase-like"/>
    <property type="match status" value="1"/>
</dbReference>
<feature type="transmembrane region" description="Helical" evidence="4">
    <location>
        <begin position="280"/>
        <end position="297"/>
    </location>
</feature>
<dbReference type="Pfam" id="PF05118">
    <property type="entry name" value="Asp_Arg_Hydrox"/>
    <property type="match status" value="1"/>
</dbReference>
<sequence length="301" mass="34549">MAVIISALLIYVGCIVFIRIRNAEPFGLKRQLTDFSTFMVPFNIPAYLLSRVPNTPQIDKSHLPELKLLEDNWETIRDEALALYQGGNITAKDDLPASSFYKDGRWTSFYLKVYDNKLPSAYELAPKTMALLDQMPSMNIALFAVLMPGKKLNRHHDPFAYTVRYSLGLSTPNDEGCGLTINEEDYIWRDGESVVFDETYIHSAWNNTDTPRIILMTDVDRPLKSKIVQKIYWAFGWFFNRLFFIDNLDPEHTGLGNKLGKGVLAYKNFLKSVKRRNKPFYVAAKWLVILSILYLIGSQLV</sequence>
<evidence type="ECO:0000256" key="4">
    <source>
        <dbReference type="SAM" id="Phobius"/>
    </source>
</evidence>
<keyword evidence="4" id="KW-1133">Transmembrane helix</keyword>
<keyword evidence="7" id="KW-1185">Reference proteome</keyword>
<dbReference type="OrthoDB" id="21665at2"/>
<evidence type="ECO:0000256" key="2">
    <source>
        <dbReference type="ARBA" id="ARBA00022964"/>
    </source>
</evidence>
<reference evidence="6 7" key="1">
    <citation type="submission" date="2012-09" db="EMBL/GenBank/DDBJ databases">
        <title>Genome Sequence of alkane-degrading Bacterium Alcanivorax sp. 19-m-6.</title>
        <authorList>
            <person name="Lai Q."/>
            <person name="Shao Z."/>
        </authorList>
    </citation>
    <scope>NUCLEOTIDE SEQUENCE [LARGE SCALE GENOMIC DNA]</scope>
    <source>
        <strain evidence="6 7">19-m-6</strain>
    </source>
</reference>
<dbReference type="EMBL" id="ARXV01000004">
    <property type="protein sequence ID" value="KGD65307.1"/>
    <property type="molecule type" value="Genomic_DNA"/>
</dbReference>